<gene>
    <name evidence="1" type="ORF">PSNMU_V1.4_AUG-EV-PASAV3_0056330</name>
</gene>
<name>A0A448Z9V3_9STRA</name>
<dbReference type="AlphaFoldDB" id="A0A448Z9V3"/>
<accession>A0A448Z9V3</accession>
<evidence type="ECO:0000313" key="2">
    <source>
        <dbReference type="Proteomes" id="UP000291116"/>
    </source>
</evidence>
<proteinExistence type="predicted"/>
<dbReference type="Proteomes" id="UP000291116">
    <property type="component" value="Unassembled WGS sequence"/>
</dbReference>
<organism evidence="1 2">
    <name type="scientific">Pseudo-nitzschia multistriata</name>
    <dbReference type="NCBI Taxonomy" id="183589"/>
    <lineage>
        <taxon>Eukaryota</taxon>
        <taxon>Sar</taxon>
        <taxon>Stramenopiles</taxon>
        <taxon>Ochrophyta</taxon>
        <taxon>Bacillariophyta</taxon>
        <taxon>Bacillariophyceae</taxon>
        <taxon>Bacillariophycidae</taxon>
        <taxon>Bacillariales</taxon>
        <taxon>Bacillariaceae</taxon>
        <taxon>Pseudo-nitzschia</taxon>
    </lineage>
</organism>
<keyword evidence="2" id="KW-1185">Reference proteome</keyword>
<sequence>MADFIELVESSRWLIDRALSSQESDDFLNLETEQYQAAAPAAVANDNILHALVNDESTYTSESTSPFLSKSAEAELYLLATNFLVGRGVFFVRFVSSGIDLLELDCAWPLTALTNVHSNCMNG</sequence>
<dbReference type="EMBL" id="CAACVS010000187">
    <property type="protein sequence ID" value="VEU38801.1"/>
    <property type="molecule type" value="Genomic_DNA"/>
</dbReference>
<protein>
    <submittedName>
        <fullName evidence="1">Uncharacterized protein</fullName>
    </submittedName>
</protein>
<evidence type="ECO:0000313" key="1">
    <source>
        <dbReference type="EMBL" id="VEU38801.1"/>
    </source>
</evidence>
<reference evidence="1 2" key="1">
    <citation type="submission" date="2019-01" db="EMBL/GenBank/DDBJ databases">
        <authorList>
            <person name="Ferrante I. M."/>
        </authorList>
    </citation>
    <scope>NUCLEOTIDE SEQUENCE [LARGE SCALE GENOMIC DNA]</scope>
    <source>
        <strain evidence="1 2">B856</strain>
    </source>
</reference>